<dbReference type="RefSeq" id="WP_406794260.1">
    <property type="nucleotide sequence ID" value="NZ_JBJHZX010000048.1"/>
</dbReference>
<dbReference type="InterPro" id="IPR036390">
    <property type="entry name" value="WH_DNA-bd_sf"/>
</dbReference>
<gene>
    <name evidence="1" type="ORF">ACJDU8_21670</name>
</gene>
<evidence type="ECO:0000313" key="2">
    <source>
        <dbReference type="Proteomes" id="UP001623660"/>
    </source>
</evidence>
<protein>
    <submittedName>
        <fullName evidence="1">Helix-turn-helix domain-containing protein</fullName>
    </submittedName>
</protein>
<reference evidence="1 2" key="1">
    <citation type="submission" date="2024-11" db="EMBL/GenBank/DDBJ databases">
        <authorList>
            <person name="Heng Y.C."/>
            <person name="Lim A.C.H."/>
            <person name="Lee J.K.Y."/>
            <person name="Kittelmann S."/>
        </authorList>
    </citation>
    <scope>NUCLEOTIDE SEQUENCE [LARGE SCALE GENOMIC DNA]</scope>
    <source>
        <strain evidence="1 2">WILCCON 0269</strain>
    </source>
</reference>
<proteinExistence type="predicted"/>
<organism evidence="1 2">
    <name type="scientific">Candidatus Clostridium eludens</name>
    <dbReference type="NCBI Taxonomy" id="3381663"/>
    <lineage>
        <taxon>Bacteria</taxon>
        <taxon>Bacillati</taxon>
        <taxon>Bacillota</taxon>
        <taxon>Clostridia</taxon>
        <taxon>Eubacteriales</taxon>
        <taxon>Clostridiaceae</taxon>
        <taxon>Clostridium</taxon>
    </lineage>
</organism>
<dbReference type="SUPFAM" id="SSF46785">
    <property type="entry name" value="Winged helix' DNA-binding domain"/>
    <property type="match status" value="1"/>
</dbReference>
<dbReference type="Gene3D" id="1.10.10.10">
    <property type="entry name" value="Winged helix-like DNA-binding domain superfamily/Winged helix DNA-binding domain"/>
    <property type="match status" value="1"/>
</dbReference>
<dbReference type="Proteomes" id="UP001623660">
    <property type="component" value="Unassembled WGS sequence"/>
</dbReference>
<keyword evidence="2" id="KW-1185">Reference proteome</keyword>
<dbReference type="InterPro" id="IPR036388">
    <property type="entry name" value="WH-like_DNA-bd_sf"/>
</dbReference>
<dbReference type="EMBL" id="JBJHZX010000048">
    <property type="protein sequence ID" value="MFL0198152.1"/>
    <property type="molecule type" value="Genomic_DNA"/>
</dbReference>
<evidence type="ECO:0000313" key="1">
    <source>
        <dbReference type="EMBL" id="MFL0198152.1"/>
    </source>
</evidence>
<dbReference type="Pfam" id="PF13730">
    <property type="entry name" value="HTH_36"/>
    <property type="match status" value="1"/>
</dbReference>
<comment type="caution">
    <text evidence="1">The sequence shown here is derived from an EMBL/GenBank/DDBJ whole genome shotgun (WGS) entry which is preliminary data.</text>
</comment>
<sequence length="141" mass="16229">MENFTPINNNILKANISGTAFKVYFLLESMCYGEKDSCFPSQSYIAEQLHICTRTVQRAIKELVQAKLISVKRRGSISNLYYILNKVATKATSKIKDTVKKVKSAAKSKIGEFNNFKQRTYDFTKLERELLGWDDEEDLKE</sequence>
<name>A0ABW8SQY5_9CLOT</name>
<accession>A0ABW8SQY5</accession>